<proteinExistence type="inferred from homology"/>
<dbReference type="STRING" id="51028.A0A0N4V8A8"/>
<dbReference type="GO" id="GO:0004930">
    <property type="term" value="F:G protein-coupled receptor activity"/>
    <property type="evidence" value="ECO:0007669"/>
    <property type="project" value="UniProtKB-KW"/>
</dbReference>
<feature type="transmembrane region" description="Helical" evidence="6">
    <location>
        <begin position="235"/>
        <end position="258"/>
    </location>
</feature>
<reference evidence="8 9" key="2">
    <citation type="submission" date="2018-10" db="EMBL/GenBank/DDBJ databases">
        <authorList>
            <consortium name="Pathogen Informatics"/>
        </authorList>
    </citation>
    <scope>NUCLEOTIDE SEQUENCE [LARGE SCALE GENOMIC DNA]</scope>
</reference>
<dbReference type="SUPFAM" id="SSF81321">
    <property type="entry name" value="Family A G protein-coupled receptor-like"/>
    <property type="match status" value="1"/>
</dbReference>
<feature type="domain" description="G-protein coupled receptors family 1 profile" evidence="7">
    <location>
        <begin position="72"/>
        <end position="366"/>
    </location>
</feature>
<dbReference type="PROSITE" id="PS50262">
    <property type="entry name" value="G_PROTEIN_RECEP_F1_2"/>
    <property type="match status" value="1"/>
</dbReference>
<comment type="subcellular location">
    <subcellularLocation>
        <location evidence="1">Membrane</location>
    </subcellularLocation>
</comment>
<dbReference type="PROSITE" id="PS00237">
    <property type="entry name" value="G_PROTEIN_RECEP_F1_1"/>
    <property type="match status" value="1"/>
</dbReference>
<comment type="similarity">
    <text evidence="5">Belongs to the G-protein coupled receptor 1 family.</text>
</comment>
<accession>A0A0N4V8A8</accession>
<dbReference type="WBParaSite" id="EVEC_0000657701-mRNA-1">
    <property type="protein sequence ID" value="EVEC_0000657701-mRNA-1"/>
    <property type="gene ID" value="EVEC_0000657701"/>
</dbReference>
<dbReference type="OrthoDB" id="10011262at2759"/>
<evidence type="ECO:0000256" key="5">
    <source>
        <dbReference type="RuleBase" id="RU000688"/>
    </source>
</evidence>
<dbReference type="PANTHER" id="PTHR46641">
    <property type="entry name" value="FMRFAMIDE RECEPTOR-RELATED"/>
    <property type="match status" value="1"/>
</dbReference>
<dbReference type="Pfam" id="PF00001">
    <property type="entry name" value="7tm_1"/>
    <property type="match status" value="1"/>
</dbReference>
<keyword evidence="9" id="KW-1185">Reference proteome</keyword>
<keyword evidence="5" id="KW-0297">G-protein coupled receptor</keyword>
<feature type="transmembrane region" description="Helical" evidence="6">
    <location>
        <begin position="53"/>
        <end position="80"/>
    </location>
</feature>
<keyword evidence="5" id="KW-0807">Transducer</keyword>
<dbReference type="GO" id="GO:0016020">
    <property type="term" value="C:membrane"/>
    <property type="evidence" value="ECO:0007669"/>
    <property type="project" value="UniProtKB-SubCell"/>
</dbReference>
<dbReference type="AlphaFoldDB" id="A0A0N4V8A8"/>
<gene>
    <name evidence="8" type="ORF">EVEC_LOCUS6151</name>
</gene>
<dbReference type="Gene3D" id="1.20.1070.10">
    <property type="entry name" value="Rhodopsin 7-helix transmembrane proteins"/>
    <property type="match status" value="1"/>
</dbReference>
<evidence type="ECO:0000313" key="10">
    <source>
        <dbReference type="WBParaSite" id="EVEC_0000657701-mRNA-1"/>
    </source>
</evidence>
<feature type="transmembrane region" description="Helical" evidence="6">
    <location>
        <begin position="179"/>
        <end position="199"/>
    </location>
</feature>
<dbReference type="InterPro" id="IPR000276">
    <property type="entry name" value="GPCR_Rhodpsn"/>
</dbReference>
<dbReference type="EMBL" id="UXUI01008397">
    <property type="protein sequence ID" value="VDD91400.1"/>
    <property type="molecule type" value="Genomic_DNA"/>
</dbReference>
<dbReference type="InterPro" id="IPR017452">
    <property type="entry name" value="GPCR_Rhodpsn_7TM"/>
</dbReference>
<keyword evidence="3 6" id="KW-1133">Transmembrane helix</keyword>
<evidence type="ECO:0000256" key="4">
    <source>
        <dbReference type="ARBA" id="ARBA00023136"/>
    </source>
</evidence>
<dbReference type="PRINTS" id="PR00237">
    <property type="entry name" value="GPCRRHODOPSN"/>
</dbReference>
<evidence type="ECO:0000256" key="3">
    <source>
        <dbReference type="ARBA" id="ARBA00022989"/>
    </source>
</evidence>
<keyword evidence="4 6" id="KW-0472">Membrane</keyword>
<feature type="transmembrane region" description="Helical" evidence="6">
    <location>
        <begin position="344"/>
        <end position="368"/>
    </location>
</feature>
<evidence type="ECO:0000259" key="7">
    <source>
        <dbReference type="PROSITE" id="PS50262"/>
    </source>
</evidence>
<protein>
    <submittedName>
        <fullName evidence="10">G_PROTEIN_RECEP_F1_2 domain-containing protein</fullName>
    </submittedName>
</protein>
<evidence type="ECO:0000256" key="2">
    <source>
        <dbReference type="ARBA" id="ARBA00022692"/>
    </source>
</evidence>
<keyword evidence="2 5" id="KW-0812">Transmembrane</keyword>
<keyword evidence="5" id="KW-0675">Receptor</keyword>
<evidence type="ECO:0000313" key="8">
    <source>
        <dbReference type="EMBL" id="VDD91400.1"/>
    </source>
</evidence>
<reference evidence="10" key="1">
    <citation type="submission" date="2017-02" db="UniProtKB">
        <authorList>
            <consortium name="WormBaseParasite"/>
        </authorList>
    </citation>
    <scope>IDENTIFICATION</scope>
</reference>
<feature type="transmembrane region" description="Helical" evidence="6">
    <location>
        <begin position="131"/>
        <end position="158"/>
    </location>
</feature>
<feature type="transmembrane region" description="Helical" evidence="6">
    <location>
        <begin position="307"/>
        <end position="328"/>
    </location>
</feature>
<dbReference type="Proteomes" id="UP000274131">
    <property type="component" value="Unassembled WGS sequence"/>
</dbReference>
<organism evidence="10">
    <name type="scientific">Enterobius vermicularis</name>
    <name type="common">Human pinworm</name>
    <dbReference type="NCBI Taxonomy" id="51028"/>
    <lineage>
        <taxon>Eukaryota</taxon>
        <taxon>Metazoa</taxon>
        <taxon>Ecdysozoa</taxon>
        <taxon>Nematoda</taxon>
        <taxon>Chromadorea</taxon>
        <taxon>Rhabditida</taxon>
        <taxon>Spirurina</taxon>
        <taxon>Oxyuridomorpha</taxon>
        <taxon>Oxyuroidea</taxon>
        <taxon>Oxyuridae</taxon>
        <taxon>Enterobius</taxon>
    </lineage>
</organism>
<sequence>MEELMEPAEWILQTAASSSSASASSSIRNYTDVVTICDFQGASDAHSDCAVNIVWWTNVICLPTIAFIGLACNILNILILTSNRSAKRMPSWNLLLALAICDCLFLIFAVFEVTPVSIGAFVARPPFNFIYAHSVLYIRTLASTFYKTSVLIVVAFNLERYICVCHPLRSHRLCTTRTSRLAIVFCIFTSLLCSLQWPICYHVQSCYDISIQNYFYMVILRDSHSLQFYYRITDYFSLIGFNVLPILILCVLNIRLIITLRKVVDRDMARGSCCDTEHQGTGTTLLADGALIPDSTIGIRSSAAQRFNANAMLFAVVIMLFICVGPQAPARLLFEYFGQYHSTAIVYTCITQQLVFLNAALNFCWYCLVSRRYRTLLKQTVKRILGSANK</sequence>
<evidence type="ECO:0000256" key="6">
    <source>
        <dbReference type="SAM" id="Phobius"/>
    </source>
</evidence>
<dbReference type="PANTHER" id="PTHR46641:SF23">
    <property type="entry name" value="G-PROTEIN COUPLED RECEPTORS FAMILY 1 PROFILE DOMAIN-CONTAINING PROTEIN"/>
    <property type="match status" value="1"/>
</dbReference>
<evidence type="ECO:0000256" key="1">
    <source>
        <dbReference type="ARBA" id="ARBA00004370"/>
    </source>
</evidence>
<feature type="transmembrane region" description="Helical" evidence="6">
    <location>
        <begin position="92"/>
        <end position="111"/>
    </location>
</feature>
<evidence type="ECO:0000313" key="9">
    <source>
        <dbReference type="Proteomes" id="UP000274131"/>
    </source>
</evidence>
<name>A0A0N4V8A8_ENTVE</name>
<dbReference type="InterPro" id="IPR052954">
    <property type="entry name" value="GPCR-Ligand_Int"/>
</dbReference>
<dbReference type="CDD" id="cd14978">
    <property type="entry name" value="7tmA_FMRFamide_R-like"/>
    <property type="match status" value="1"/>
</dbReference>